<keyword evidence="1 4" id="KW-0808">Transferase</keyword>
<evidence type="ECO:0000313" key="4">
    <source>
        <dbReference type="EMBL" id="AXE36066.1"/>
    </source>
</evidence>
<dbReference type="SUPFAM" id="SSF55729">
    <property type="entry name" value="Acyl-CoA N-acyltransferases (Nat)"/>
    <property type="match status" value="1"/>
</dbReference>
<dbReference type="KEGG" id="chrb:DK843_18240"/>
<evidence type="ECO:0000256" key="2">
    <source>
        <dbReference type="ARBA" id="ARBA00023315"/>
    </source>
</evidence>
<keyword evidence="2" id="KW-0012">Acyltransferase</keyword>
<dbReference type="InterPro" id="IPR050832">
    <property type="entry name" value="Bact_Acetyltransf"/>
</dbReference>
<gene>
    <name evidence="4" type="ORF">DK843_18240</name>
</gene>
<dbReference type="PANTHER" id="PTHR43877:SF2">
    <property type="entry name" value="AMINOALKYLPHOSPHONATE N-ACETYLTRANSFERASE-RELATED"/>
    <property type="match status" value="1"/>
</dbReference>
<dbReference type="InterPro" id="IPR016181">
    <property type="entry name" value="Acyl_CoA_acyltransferase"/>
</dbReference>
<name>A0A344ULB8_9NEIS</name>
<dbReference type="PANTHER" id="PTHR43877">
    <property type="entry name" value="AMINOALKYLPHOSPHONATE N-ACETYLTRANSFERASE-RELATED-RELATED"/>
    <property type="match status" value="1"/>
</dbReference>
<dbReference type="InterPro" id="IPR000182">
    <property type="entry name" value="GNAT_dom"/>
</dbReference>
<dbReference type="GO" id="GO:0016747">
    <property type="term" value="F:acyltransferase activity, transferring groups other than amino-acyl groups"/>
    <property type="evidence" value="ECO:0007669"/>
    <property type="project" value="InterPro"/>
</dbReference>
<dbReference type="RefSeq" id="WP_114073962.1">
    <property type="nucleotide sequence ID" value="NZ_CP029554.1"/>
</dbReference>
<dbReference type="Proteomes" id="UP000252038">
    <property type="component" value="Chromosome"/>
</dbReference>
<dbReference type="AlphaFoldDB" id="A0A344ULB8"/>
<dbReference type="EMBL" id="CP029554">
    <property type="protein sequence ID" value="AXE36066.1"/>
    <property type="molecule type" value="Genomic_DNA"/>
</dbReference>
<evidence type="ECO:0000259" key="3">
    <source>
        <dbReference type="PROSITE" id="PS51186"/>
    </source>
</evidence>
<feature type="domain" description="N-acetyltransferase" evidence="3">
    <location>
        <begin position="5"/>
        <end position="155"/>
    </location>
</feature>
<sequence length="155" mass="17522">MRDDVVIREADAGDYQGWLPLWEGYNAFYGREGETALPEAITRQTWARFLDGAEPMTALVAEREGRLIGLAHAIRHRSSTRLADVCYLQDLFTLPEARGRGVARALIDAVCRLAKATGCDRVYWQTHQTNHTARALYDKVAEHKGFIVYGRDLPM</sequence>
<accession>A0A344ULB8</accession>
<proteinExistence type="predicted"/>
<evidence type="ECO:0000313" key="5">
    <source>
        <dbReference type="Proteomes" id="UP000252038"/>
    </source>
</evidence>
<dbReference type="Gene3D" id="3.40.630.30">
    <property type="match status" value="1"/>
</dbReference>
<reference evidence="4 5" key="1">
    <citation type="submission" date="2018-05" db="EMBL/GenBank/DDBJ databases">
        <title>Genome sequencing, assembly and analysis of the novel insecticidal bacterium, Chromobacterium phragmitis.</title>
        <authorList>
            <person name="Sparks M.E."/>
            <person name="Blackburn M.B."/>
            <person name="Gundersen-Rindal D.E."/>
        </authorList>
    </citation>
    <scope>NUCLEOTIDE SEQUENCE [LARGE SCALE GENOMIC DNA]</scope>
    <source>
        <strain evidence="4">IIBBL 274-1</strain>
    </source>
</reference>
<protein>
    <submittedName>
        <fullName evidence="4">GNAT family N-acetyltransferase</fullName>
    </submittedName>
</protein>
<dbReference type="CDD" id="cd04301">
    <property type="entry name" value="NAT_SF"/>
    <property type="match status" value="1"/>
</dbReference>
<organism evidence="4 5">
    <name type="scientific">Chromobacterium phragmitis</name>
    <dbReference type="NCBI Taxonomy" id="2202141"/>
    <lineage>
        <taxon>Bacteria</taxon>
        <taxon>Pseudomonadati</taxon>
        <taxon>Pseudomonadota</taxon>
        <taxon>Betaproteobacteria</taxon>
        <taxon>Neisseriales</taxon>
        <taxon>Chromobacteriaceae</taxon>
        <taxon>Chromobacterium</taxon>
    </lineage>
</organism>
<evidence type="ECO:0000256" key="1">
    <source>
        <dbReference type="ARBA" id="ARBA00022679"/>
    </source>
</evidence>
<dbReference type="Pfam" id="PF00583">
    <property type="entry name" value="Acetyltransf_1"/>
    <property type="match status" value="1"/>
</dbReference>
<dbReference type="PROSITE" id="PS51186">
    <property type="entry name" value="GNAT"/>
    <property type="match status" value="1"/>
</dbReference>